<dbReference type="EMBL" id="CP018799">
    <property type="protein sequence ID" value="ATX80468.1"/>
    <property type="molecule type" value="Genomic_DNA"/>
</dbReference>
<protein>
    <recommendedName>
        <fullName evidence="2">MEMO1 family protein Ga0123461_2062</fullName>
    </recommendedName>
</protein>
<dbReference type="PANTHER" id="PTHR11060:SF0">
    <property type="entry name" value="PROTEIN MEMO1"/>
    <property type="match status" value="1"/>
</dbReference>
<evidence type="ECO:0000313" key="4">
    <source>
        <dbReference type="Proteomes" id="UP000231701"/>
    </source>
</evidence>
<proteinExistence type="inferred from homology"/>
<dbReference type="OrthoDB" id="9782820at2"/>
<dbReference type="NCBIfam" id="TIGR04336">
    <property type="entry name" value="AmmeMemoSam_B"/>
    <property type="match status" value="1"/>
</dbReference>
<evidence type="ECO:0000313" key="3">
    <source>
        <dbReference type="EMBL" id="ATX80468.1"/>
    </source>
</evidence>
<gene>
    <name evidence="3" type="ORF">Ga0123461_2062</name>
</gene>
<dbReference type="Pfam" id="PF01875">
    <property type="entry name" value="Memo"/>
    <property type="match status" value="1"/>
</dbReference>
<sequence length="268" mass="29288">MSVRPAAVAGLFYPLEVEELTAQIFQSLAIAERELPTGLPLPRAIIVPHAGYVYSGLTAAFAYQSIRGAQFKRVVLLGPAHRVGFYGMAVPEVDRYRTPLGDIPVDQDAVRRALGHTQVQAFDVAHAEEHSLEVQLPFLQTVLDDFELLPICVGMVEPQAVSEVMEPFLHEEETLIVISSDLSHFHDYQSANAIDGVTVDAILALNGPLDHEQACGATGINALLILAEKYGLLPRLLDCRNSGDTAGDKMRVVGYASIVWFEQEVLNE</sequence>
<name>A0A2K8KZN0_MARES</name>
<dbReference type="Proteomes" id="UP000231701">
    <property type="component" value="Chromosome"/>
</dbReference>
<keyword evidence="4" id="KW-1185">Reference proteome</keyword>
<accession>A0A2K8KZN0</accession>
<dbReference type="Gene3D" id="3.40.830.10">
    <property type="entry name" value="LigB-like"/>
    <property type="match status" value="1"/>
</dbReference>
<evidence type="ECO:0000256" key="1">
    <source>
        <dbReference type="ARBA" id="ARBA00006315"/>
    </source>
</evidence>
<comment type="similarity">
    <text evidence="1 2">Belongs to the MEMO1 family.</text>
</comment>
<dbReference type="HAMAP" id="MF_00055">
    <property type="entry name" value="MEMO1"/>
    <property type="match status" value="1"/>
</dbReference>
<reference evidence="3 4" key="1">
    <citation type="submission" date="2016-12" db="EMBL/GenBank/DDBJ databases">
        <title>Isolation and genomic insights into novel planktonic Zetaproteobacteria from stratified waters of the Chesapeake Bay.</title>
        <authorList>
            <person name="McAllister S.M."/>
            <person name="Kato S."/>
            <person name="Chan C.S."/>
            <person name="Chiu B.K."/>
            <person name="Field E.K."/>
        </authorList>
    </citation>
    <scope>NUCLEOTIDE SEQUENCE [LARGE SCALE GENOMIC DNA]</scope>
    <source>
        <strain evidence="3 4">CP-5</strain>
    </source>
</reference>
<evidence type="ECO:0000256" key="2">
    <source>
        <dbReference type="HAMAP-Rule" id="MF_00055"/>
    </source>
</evidence>
<dbReference type="KEGG" id="maes:Ga0123461_2062"/>
<organism evidence="3 4">
    <name type="scientific">Mariprofundus aestuarium</name>
    <dbReference type="NCBI Taxonomy" id="1921086"/>
    <lineage>
        <taxon>Bacteria</taxon>
        <taxon>Pseudomonadati</taxon>
        <taxon>Pseudomonadota</taxon>
        <taxon>Candidatius Mariprofundia</taxon>
        <taxon>Mariprofundales</taxon>
        <taxon>Mariprofundaceae</taxon>
        <taxon>Mariprofundus</taxon>
    </lineage>
</organism>
<dbReference type="RefSeq" id="WP_100278232.1">
    <property type="nucleotide sequence ID" value="NZ_CP018799.1"/>
</dbReference>
<dbReference type="PANTHER" id="PTHR11060">
    <property type="entry name" value="PROTEIN MEMO1"/>
    <property type="match status" value="1"/>
</dbReference>
<dbReference type="CDD" id="cd07361">
    <property type="entry name" value="MEMO_like"/>
    <property type="match status" value="1"/>
</dbReference>
<dbReference type="AlphaFoldDB" id="A0A2K8KZN0"/>
<dbReference type="InterPro" id="IPR002737">
    <property type="entry name" value="MEMO1_fam"/>
</dbReference>